<evidence type="ECO:0000256" key="7">
    <source>
        <dbReference type="PROSITE-ProRule" id="PRU10060"/>
    </source>
</evidence>
<dbReference type="SMART" id="SM00637">
    <property type="entry name" value="CBD_II"/>
    <property type="match status" value="1"/>
</dbReference>
<dbReference type="PROSITE" id="PS00592">
    <property type="entry name" value="GH9_2"/>
    <property type="match status" value="1"/>
</dbReference>
<feature type="region of interest" description="Disordered" evidence="9">
    <location>
        <begin position="756"/>
        <end position="793"/>
    </location>
</feature>
<comment type="similarity">
    <text evidence="1 6 8">Belongs to the glycosyl hydrolase 9 (cellulase E) family.</text>
</comment>
<dbReference type="SUPFAM" id="SSF48208">
    <property type="entry name" value="Six-hairpin glycosidases"/>
    <property type="match status" value="1"/>
</dbReference>
<evidence type="ECO:0000256" key="2">
    <source>
        <dbReference type="ARBA" id="ARBA00022801"/>
    </source>
</evidence>
<dbReference type="InterPro" id="IPR013783">
    <property type="entry name" value="Ig-like_fold"/>
</dbReference>
<dbReference type="InterPro" id="IPR014756">
    <property type="entry name" value="Ig_E-set"/>
</dbReference>
<dbReference type="InterPro" id="IPR033126">
    <property type="entry name" value="Glyco_hydro_9_Asp/Glu_AS"/>
</dbReference>
<dbReference type="PANTHER" id="PTHR22298">
    <property type="entry name" value="ENDO-1,4-BETA-GLUCANASE"/>
    <property type="match status" value="1"/>
</dbReference>
<dbReference type="Gene3D" id="2.60.120.260">
    <property type="entry name" value="Galactose-binding domain-like"/>
    <property type="match status" value="1"/>
</dbReference>
<keyword evidence="4 6" id="KW-0326">Glycosidase</keyword>
<gene>
    <name evidence="12" type="ORF">EV190_102298</name>
</gene>
<dbReference type="Pfam" id="PF00553">
    <property type="entry name" value="CBM_2"/>
    <property type="match status" value="1"/>
</dbReference>
<dbReference type="SUPFAM" id="SSF81296">
    <property type="entry name" value="E set domains"/>
    <property type="match status" value="1"/>
</dbReference>
<feature type="active site" evidence="7">
    <location>
        <position position="727"/>
    </location>
</feature>
<dbReference type="InterPro" id="IPR004197">
    <property type="entry name" value="Cellulase_Ig-like"/>
</dbReference>
<keyword evidence="5 6" id="KW-0624">Polysaccharide degradation</keyword>
<keyword evidence="13" id="KW-1185">Reference proteome</keyword>
<feature type="active site" evidence="7">
    <location>
        <position position="736"/>
    </location>
</feature>
<evidence type="ECO:0000259" key="10">
    <source>
        <dbReference type="PROSITE" id="PS50853"/>
    </source>
</evidence>
<dbReference type="PROSITE" id="PS51173">
    <property type="entry name" value="CBM2"/>
    <property type="match status" value="1"/>
</dbReference>
<dbReference type="InterPro" id="IPR012291">
    <property type="entry name" value="CBM2_carb-bd_dom_sf"/>
</dbReference>
<dbReference type="SUPFAM" id="SSF49785">
    <property type="entry name" value="Galactose-binding domain-like"/>
    <property type="match status" value="1"/>
</dbReference>
<feature type="chain" id="PRO_5021043057" description="Endoglucanase" evidence="8">
    <location>
        <begin position="37"/>
        <end position="970"/>
    </location>
</feature>
<evidence type="ECO:0000256" key="1">
    <source>
        <dbReference type="ARBA" id="ARBA00007072"/>
    </source>
</evidence>
<dbReference type="InterPro" id="IPR036116">
    <property type="entry name" value="FN3_sf"/>
</dbReference>
<dbReference type="Pfam" id="PF00041">
    <property type="entry name" value="fn3"/>
    <property type="match status" value="1"/>
</dbReference>
<dbReference type="AlphaFoldDB" id="A0A4R6V2Q9"/>
<dbReference type="InterPro" id="IPR001919">
    <property type="entry name" value="CBD2"/>
</dbReference>
<dbReference type="Gene3D" id="2.60.40.10">
    <property type="entry name" value="Immunoglobulins"/>
    <property type="match status" value="2"/>
</dbReference>
<accession>A0A4R6V2Q9</accession>
<dbReference type="SUPFAM" id="SSF49265">
    <property type="entry name" value="Fibronectin type III"/>
    <property type="match status" value="1"/>
</dbReference>
<dbReference type="CDD" id="cd00063">
    <property type="entry name" value="FN3"/>
    <property type="match status" value="1"/>
</dbReference>
<dbReference type="Proteomes" id="UP000295281">
    <property type="component" value="Unassembled WGS sequence"/>
</dbReference>
<evidence type="ECO:0000256" key="9">
    <source>
        <dbReference type="SAM" id="MobiDB-lite"/>
    </source>
</evidence>
<keyword evidence="8" id="KW-0732">Signal</keyword>
<organism evidence="12 13">
    <name type="scientific">Actinorugispora endophytica</name>
    <dbReference type="NCBI Taxonomy" id="1605990"/>
    <lineage>
        <taxon>Bacteria</taxon>
        <taxon>Bacillati</taxon>
        <taxon>Actinomycetota</taxon>
        <taxon>Actinomycetes</taxon>
        <taxon>Streptosporangiales</taxon>
        <taxon>Nocardiopsidaceae</taxon>
        <taxon>Actinorugispora</taxon>
    </lineage>
</organism>
<dbReference type="SMART" id="SM00060">
    <property type="entry name" value="FN3"/>
    <property type="match status" value="1"/>
</dbReference>
<dbReference type="InterPro" id="IPR003961">
    <property type="entry name" value="FN3_dom"/>
</dbReference>
<dbReference type="Pfam" id="PF02018">
    <property type="entry name" value="CBM_4_9"/>
    <property type="match status" value="1"/>
</dbReference>
<dbReference type="GO" id="GO:0030247">
    <property type="term" value="F:polysaccharide binding"/>
    <property type="evidence" value="ECO:0007669"/>
    <property type="project" value="UniProtKB-UniRule"/>
</dbReference>
<feature type="compositionally biased region" description="Polar residues" evidence="9">
    <location>
        <begin position="779"/>
        <end position="793"/>
    </location>
</feature>
<comment type="caution">
    <text evidence="12">The sequence shown here is derived from an EMBL/GenBank/DDBJ whole genome shotgun (WGS) entry which is preliminary data.</text>
</comment>
<keyword evidence="2 6" id="KW-0378">Hydrolase</keyword>
<dbReference type="Gene3D" id="2.60.40.290">
    <property type="match status" value="1"/>
</dbReference>
<dbReference type="InterPro" id="IPR006311">
    <property type="entry name" value="TAT_signal"/>
</dbReference>
<dbReference type="InterPro" id="IPR001701">
    <property type="entry name" value="Glyco_hydro_9"/>
</dbReference>
<feature type="domain" description="CBM2" evidence="11">
    <location>
        <begin position="861"/>
        <end position="970"/>
    </location>
</feature>
<evidence type="ECO:0000313" key="12">
    <source>
        <dbReference type="EMBL" id="TDQ54464.1"/>
    </source>
</evidence>
<dbReference type="InterPro" id="IPR008928">
    <property type="entry name" value="6-hairpin_glycosidase_sf"/>
</dbReference>
<evidence type="ECO:0000256" key="4">
    <source>
        <dbReference type="ARBA" id="ARBA00023295"/>
    </source>
</evidence>
<dbReference type="PROSITE" id="PS00698">
    <property type="entry name" value="GH9_3"/>
    <property type="match status" value="1"/>
</dbReference>
<dbReference type="Pfam" id="PF02927">
    <property type="entry name" value="CelD_N"/>
    <property type="match status" value="1"/>
</dbReference>
<evidence type="ECO:0000313" key="13">
    <source>
        <dbReference type="Proteomes" id="UP000295281"/>
    </source>
</evidence>
<evidence type="ECO:0000259" key="11">
    <source>
        <dbReference type="PROSITE" id="PS51173"/>
    </source>
</evidence>
<dbReference type="SUPFAM" id="SSF49384">
    <property type="entry name" value="Carbohydrate-binding domain"/>
    <property type="match status" value="1"/>
</dbReference>
<feature type="domain" description="Fibronectin type-III" evidence="10">
    <location>
        <begin position="770"/>
        <end position="860"/>
    </location>
</feature>
<dbReference type="Gene3D" id="1.50.10.10">
    <property type="match status" value="1"/>
</dbReference>
<comment type="catalytic activity">
    <reaction evidence="8">
        <text>Endohydrolysis of (1-&gt;4)-beta-D-glucosidic linkages in cellulose, lichenin and cereal beta-D-glucans.</text>
        <dbReference type="EC" id="3.2.1.4"/>
    </reaction>
</comment>
<dbReference type="GO" id="GO:0008810">
    <property type="term" value="F:cellulase activity"/>
    <property type="evidence" value="ECO:0007669"/>
    <property type="project" value="UniProtKB-EC"/>
</dbReference>
<sequence length="970" mass="101854">MSRRTRRRRPPLLAAAAAACAAALGLTGLAALPAHADPVEQIVNGGFDDGHAPWWGSPTIELRTEDGVLCAEVPGGTSAAWDVIIGQDDVPLVAGESYSFSFTASGAEGLSIRALVQQPVDPWRTQMDERALLTGEEQSYEYVFTSTADWDDAQVAFQIGGADEAWTFCVDDVSMLGGAEPPVYEPDTGPRVRVNQVGYLPDGPKRATVVTDAADPVDWELADSGGAVVARGRSEPQGADASSGLSAHTVDFGSHTEPGEDYTLTADGETSHPFDIGPDAYDRLRVDSLSFYYPQRSGVEILDSVAPGYGREAGHVGVAPNQGDTDVPCAPGTCDYSLDVSGGWYDAGDHGKYVVNGGISVHQLMSAFERATVVDGAGADALGDSTLRLPERDNGVPDVLDEARWEMEFLLKMQVPQGEPLAGMAHHKIHDERWTGLPLMPADDPQPRYLQPPSTAATLNLAATGAQCARLYEPYDADLAADCLAAAETAWAAAVANPEVYAPVGGEGGGPYNDTDVSDEFYWAAAELFLTTGAGEYRAAVTGSPLHTDDEEVYRASGFDWGWTAPLARLQLATVPNDLADRDRVRASVAAAADGYLAAAGASPWGLPYAPDDGVFAWGSNGLVLNTMVVMATAYDLTGDERYRDGVLEGMDYVLGRNALNQSYVTGYGENASRNQHSRWYADQLDPGLPNPPRGTLAGGPNSDTASWDPVAQADLAGCAPQFCYIDDIESWATNELTINWNAPLAWIASFVADQGGDGGEAPDPTPPSAPGDLAASDVTDTGASLSWSPATDTGGSGLAGYEAALQRLDAVEVLGTTTGTGYELTGLSPDTEYTFRVNAYDNAGNTSEPSTVTFTTEPGDTGGGASCAVAYSTSDWPGGFTGTVRVTNNGDAALRDWTLAFRFTAGQRISHGWSATWLQSGPDVTVSPLAWNAGLAPGATTEVGFNGTWTGANPRPTGFTLDGEPCDTA</sequence>
<dbReference type="InterPro" id="IPR012341">
    <property type="entry name" value="6hp_glycosidase-like_sf"/>
</dbReference>
<proteinExistence type="inferred from homology"/>
<dbReference type="PROSITE" id="PS50853">
    <property type="entry name" value="FN3"/>
    <property type="match status" value="1"/>
</dbReference>
<feature type="signal peptide" evidence="8">
    <location>
        <begin position="1"/>
        <end position="36"/>
    </location>
</feature>
<keyword evidence="3 6" id="KW-0119">Carbohydrate metabolism</keyword>
<evidence type="ECO:0000256" key="5">
    <source>
        <dbReference type="ARBA" id="ARBA00023326"/>
    </source>
</evidence>
<dbReference type="CDD" id="cd02850">
    <property type="entry name" value="E_set_Cellulase_N"/>
    <property type="match status" value="1"/>
</dbReference>
<dbReference type="GO" id="GO:0030245">
    <property type="term" value="P:cellulose catabolic process"/>
    <property type="evidence" value="ECO:0007669"/>
    <property type="project" value="UniProtKB-KW"/>
</dbReference>
<dbReference type="PROSITE" id="PS51257">
    <property type="entry name" value="PROKAR_LIPOPROTEIN"/>
    <property type="match status" value="1"/>
</dbReference>
<dbReference type="RefSeq" id="WP_243742381.1">
    <property type="nucleotide sequence ID" value="NZ_SNYN01000002.1"/>
</dbReference>
<evidence type="ECO:0000256" key="8">
    <source>
        <dbReference type="RuleBase" id="RU361166"/>
    </source>
</evidence>
<dbReference type="InterPro" id="IPR008965">
    <property type="entry name" value="CBM2/CBM3_carb-bd_dom_sf"/>
</dbReference>
<dbReference type="InterPro" id="IPR018221">
    <property type="entry name" value="Glyco_hydro_9_His_AS"/>
</dbReference>
<dbReference type="InterPro" id="IPR008979">
    <property type="entry name" value="Galactose-bd-like_sf"/>
</dbReference>
<evidence type="ECO:0000256" key="3">
    <source>
        <dbReference type="ARBA" id="ARBA00023277"/>
    </source>
</evidence>
<dbReference type="InterPro" id="IPR003305">
    <property type="entry name" value="CenC_carb-bd"/>
</dbReference>
<evidence type="ECO:0000256" key="6">
    <source>
        <dbReference type="PROSITE-ProRule" id="PRU10059"/>
    </source>
</evidence>
<protein>
    <recommendedName>
        <fullName evidence="8">Endoglucanase</fullName>
        <ecNumber evidence="8">3.2.1.4</ecNumber>
    </recommendedName>
</protein>
<keyword evidence="8" id="KW-0136">Cellulose degradation</keyword>
<dbReference type="EC" id="3.2.1.4" evidence="8"/>
<reference evidence="12 13" key="1">
    <citation type="submission" date="2019-03" db="EMBL/GenBank/DDBJ databases">
        <title>Genomic Encyclopedia of Type Strains, Phase IV (KMG-IV): sequencing the most valuable type-strain genomes for metagenomic binning, comparative biology and taxonomic classification.</title>
        <authorList>
            <person name="Goeker M."/>
        </authorList>
    </citation>
    <scope>NUCLEOTIDE SEQUENCE [LARGE SCALE GENOMIC DNA]</scope>
    <source>
        <strain evidence="12 13">DSM 46770</strain>
    </source>
</reference>
<dbReference type="PROSITE" id="PS51318">
    <property type="entry name" value="TAT"/>
    <property type="match status" value="1"/>
</dbReference>
<feature type="region of interest" description="Disordered" evidence="9">
    <location>
        <begin position="682"/>
        <end position="708"/>
    </location>
</feature>
<feature type="active site" evidence="6">
    <location>
        <position position="677"/>
    </location>
</feature>
<name>A0A4R6V2Q9_9ACTN</name>
<dbReference type="Pfam" id="PF00759">
    <property type="entry name" value="Glyco_hydro_9"/>
    <property type="match status" value="1"/>
</dbReference>
<dbReference type="EMBL" id="SNYN01000002">
    <property type="protein sequence ID" value="TDQ54464.1"/>
    <property type="molecule type" value="Genomic_DNA"/>
</dbReference>